<dbReference type="PROSITE" id="PS50896">
    <property type="entry name" value="LISH"/>
    <property type="match status" value="1"/>
</dbReference>
<dbReference type="GO" id="GO:0071108">
    <property type="term" value="P:protein K48-linked deubiquitination"/>
    <property type="evidence" value="ECO:0007669"/>
    <property type="project" value="InterPro"/>
</dbReference>
<dbReference type="EC" id="3.4.19.12" evidence="8"/>
<dbReference type="Proteomes" id="UP001165289">
    <property type="component" value="Unassembled WGS sequence"/>
</dbReference>
<dbReference type="InterPro" id="IPR025257">
    <property type="entry name" value="MINDY-3/4_CD"/>
</dbReference>
<comment type="catalytic activity">
    <reaction evidence="1 8">
        <text>Thiol-dependent hydrolysis of ester, thioester, amide, peptide and isopeptide bonds formed by the C-terminal Gly of ubiquitin (a 76-residue protein attached to proteins as an intracellular targeting signal).</text>
        <dbReference type="EC" id="3.4.19.12"/>
    </reaction>
</comment>
<name>A0AAV7JAX7_9METZ</name>
<keyword evidence="6 8" id="KW-0788">Thiol protease</keyword>
<keyword evidence="4 8" id="KW-0833">Ubl conjugation pathway</keyword>
<comment type="caution">
    <text evidence="10">The sequence shown here is derived from an EMBL/GenBank/DDBJ whole genome shotgun (WGS) entry which is preliminary data.</text>
</comment>
<evidence type="ECO:0000256" key="7">
    <source>
        <dbReference type="ARBA" id="ARBA00037630"/>
    </source>
</evidence>
<dbReference type="InterPro" id="IPR039785">
    <property type="entry name" value="MINY3/4"/>
</dbReference>
<comment type="function">
    <text evidence="8">Hydrolase that can remove 'Lys-48'-linked conjugated ubiquitin from proteins.</text>
</comment>
<evidence type="ECO:0000256" key="5">
    <source>
        <dbReference type="ARBA" id="ARBA00022801"/>
    </source>
</evidence>
<evidence type="ECO:0000256" key="3">
    <source>
        <dbReference type="ARBA" id="ARBA00022670"/>
    </source>
</evidence>
<evidence type="ECO:0000256" key="1">
    <source>
        <dbReference type="ARBA" id="ARBA00000707"/>
    </source>
</evidence>
<dbReference type="EMBL" id="JAKMXF010000365">
    <property type="protein sequence ID" value="KAI6645852.1"/>
    <property type="molecule type" value="Genomic_DNA"/>
</dbReference>
<accession>A0AAV7JAX7</accession>
<dbReference type="GO" id="GO:1990380">
    <property type="term" value="F:K48-linked deubiquitinase activity"/>
    <property type="evidence" value="ECO:0007669"/>
    <property type="project" value="UniProtKB-UniRule"/>
</dbReference>
<evidence type="ECO:0000313" key="11">
    <source>
        <dbReference type="Proteomes" id="UP001165289"/>
    </source>
</evidence>
<evidence type="ECO:0000259" key="9">
    <source>
        <dbReference type="SMART" id="SM01174"/>
    </source>
</evidence>
<comment type="similarity">
    <text evidence="2 8">Belongs to the MINDY deubiquitinase family. FAM188 subfamily.</text>
</comment>
<evidence type="ECO:0000313" key="10">
    <source>
        <dbReference type="EMBL" id="KAI6645852.1"/>
    </source>
</evidence>
<organism evidence="10 11">
    <name type="scientific">Oopsacas minuta</name>
    <dbReference type="NCBI Taxonomy" id="111878"/>
    <lineage>
        <taxon>Eukaryota</taxon>
        <taxon>Metazoa</taxon>
        <taxon>Porifera</taxon>
        <taxon>Hexactinellida</taxon>
        <taxon>Hexasterophora</taxon>
        <taxon>Lyssacinosida</taxon>
        <taxon>Leucopsacidae</taxon>
        <taxon>Oopsacas</taxon>
    </lineage>
</organism>
<feature type="domain" description="Deubiquitinating enzyme MINDY-3/4 conserved" evidence="9">
    <location>
        <begin position="227"/>
        <end position="561"/>
    </location>
</feature>
<evidence type="ECO:0000256" key="4">
    <source>
        <dbReference type="ARBA" id="ARBA00022786"/>
    </source>
</evidence>
<dbReference type="InterPro" id="IPR059022">
    <property type="entry name" value="MINDY4_N"/>
</dbReference>
<dbReference type="Pfam" id="PF13898">
    <property type="entry name" value="MINDY-3_4_CD"/>
    <property type="match status" value="1"/>
</dbReference>
<keyword evidence="3 8" id="KW-0645">Protease</keyword>
<dbReference type="PANTHER" id="PTHR12473:SF8">
    <property type="entry name" value="UBIQUITIN CARBOXYL-TERMINAL HYDROLASE MINDY-4-RELATED"/>
    <property type="match status" value="1"/>
</dbReference>
<dbReference type="GO" id="GO:0004843">
    <property type="term" value="F:cysteine-type deubiquitinase activity"/>
    <property type="evidence" value="ECO:0007669"/>
    <property type="project" value="UniProtKB-UniRule"/>
</dbReference>
<sequence length="566" mass="62949">MQSDNSNGQTADIYSIEVLCSSLIKEFLVRRGLKQTLTAFSQECKTVTTGQVLSSRKELAQAVGMEDAMRRNKSTHKPLSTILEVLVRNVRHAITNPSISTKPFPLTHSSSSLPHNNTDIKRNIATSRHDSATAKSTLVNGSFAIPQKQTQFLRTADTEISSLDTARSVERETLELFIPTLRTQSICLEDLDDLDLNSIPTTINTHLSHRPSVPSHPISYKEAVSLRNIVFGSSTGRSFNHEWKRQGFFFCDLPGIEFGLIQLKGGPCGLLAVIQAHIVKYLLFHSDETAEKALTPKGTVRKSALRHAMAEVLWRAGGHKCVSVVLPAASPYFGSNSGYKSDQLTECLQIHQLRGLEELNSFLEYNLDKFMNQNPGCILFLYSALLSRGVSAINKDMDSGSLMLGAHGYCTQELVNLLLTGRAVSNVFNGDMQLNTGGDMTMLLKGIPSVSEIGMLSLFEHYGSCTVGSNLKEPEFPIWVVCSESHFTVLFNTNRNLLKDWRLEKKFDLLYYDGLSRQEEQIRLTVDTKTAISPQHNSSLIPPLELCIRTKWNRAVISWNDADPIL</sequence>
<dbReference type="GO" id="GO:0006508">
    <property type="term" value="P:proteolysis"/>
    <property type="evidence" value="ECO:0007669"/>
    <property type="project" value="UniProtKB-KW"/>
</dbReference>
<evidence type="ECO:0000256" key="6">
    <source>
        <dbReference type="ARBA" id="ARBA00022807"/>
    </source>
</evidence>
<proteinExistence type="inferred from homology"/>
<keyword evidence="11" id="KW-1185">Reference proteome</keyword>
<evidence type="ECO:0000256" key="2">
    <source>
        <dbReference type="ARBA" id="ARBA00011074"/>
    </source>
</evidence>
<gene>
    <name evidence="10" type="ORF">LOD99_13111</name>
</gene>
<dbReference type="InterPro" id="IPR006594">
    <property type="entry name" value="LisH"/>
</dbReference>
<evidence type="ECO:0000256" key="8">
    <source>
        <dbReference type="RuleBase" id="RU367088"/>
    </source>
</evidence>
<dbReference type="SMART" id="SM01174">
    <property type="entry name" value="DUF4205"/>
    <property type="match status" value="1"/>
</dbReference>
<dbReference type="Gene3D" id="1.20.960.40">
    <property type="match status" value="1"/>
</dbReference>
<dbReference type="AlphaFoldDB" id="A0AAV7JAX7"/>
<comment type="function">
    <text evidence="7">Probable hydrolase that can remove 'Lys-48'-linked conjugated ubiquitin from proteins.</text>
</comment>
<dbReference type="PANTHER" id="PTHR12473">
    <property type="entry name" value="UBIQUITIN CARBOXYL-TERMINAL HYDROLASE MINDY-4-RELATED"/>
    <property type="match status" value="1"/>
</dbReference>
<protein>
    <recommendedName>
        <fullName evidence="8">Ubiquitin carboxyl-terminal hydrolase MINDY</fullName>
        <ecNumber evidence="8">3.4.19.12</ecNumber>
    </recommendedName>
</protein>
<keyword evidence="5 8" id="KW-0378">Hydrolase</keyword>
<reference evidence="10 11" key="1">
    <citation type="journal article" date="2023" name="BMC Biol.">
        <title>The compact genome of the sponge Oopsacas minuta (Hexactinellida) is lacking key metazoan core genes.</title>
        <authorList>
            <person name="Santini S."/>
            <person name="Schenkelaars Q."/>
            <person name="Jourda C."/>
            <person name="Duchesne M."/>
            <person name="Belahbib H."/>
            <person name="Rocher C."/>
            <person name="Selva M."/>
            <person name="Riesgo A."/>
            <person name="Vervoort M."/>
            <person name="Leys S.P."/>
            <person name="Kodjabachian L."/>
            <person name="Le Bivic A."/>
            <person name="Borchiellini C."/>
            <person name="Claverie J.M."/>
            <person name="Renard E."/>
        </authorList>
    </citation>
    <scope>NUCLEOTIDE SEQUENCE [LARGE SCALE GENOMIC DNA]</scope>
    <source>
        <strain evidence="10">SPO-2</strain>
    </source>
</reference>
<dbReference type="Pfam" id="PF26038">
    <property type="entry name" value="Dimer_MINDY4_N"/>
    <property type="match status" value="1"/>
</dbReference>